<proteinExistence type="predicted"/>
<dbReference type="AlphaFoldDB" id="A0A147GQN4"/>
<name>A0A147GQN4_9BURK</name>
<organism evidence="2 3">
    <name type="scientific">Pseudacidovorax intermedius</name>
    <dbReference type="NCBI Taxonomy" id="433924"/>
    <lineage>
        <taxon>Bacteria</taxon>
        <taxon>Pseudomonadati</taxon>
        <taxon>Pseudomonadota</taxon>
        <taxon>Betaproteobacteria</taxon>
        <taxon>Burkholderiales</taxon>
        <taxon>Comamonadaceae</taxon>
        <taxon>Pseudacidovorax</taxon>
    </lineage>
</organism>
<sequence>MNPVFDSMWIALVAVCWLIVAMGAFIAVFSPRINDTLTERVCLGFVCVCAVATAWRVYETEYMTLGFRFTSVCLAAYVLSIFWKHRPAAWRRKS</sequence>
<dbReference type="Proteomes" id="UP000072741">
    <property type="component" value="Unassembled WGS sequence"/>
</dbReference>
<evidence type="ECO:0000313" key="2">
    <source>
        <dbReference type="EMBL" id="KTT17976.1"/>
    </source>
</evidence>
<evidence type="ECO:0000313" key="3">
    <source>
        <dbReference type="Proteomes" id="UP000072741"/>
    </source>
</evidence>
<reference evidence="2 3" key="1">
    <citation type="journal article" date="2016" name="Front. Microbiol.">
        <title>Genomic Resource of Rice Seed Associated Bacteria.</title>
        <authorList>
            <person name="Midha S."/>
            <person name="Bansal K."/>
            <person name="Sharma S."/>
            <person name="Kumar N."/>
            <person name="Patil P.P."/>
            <person name="Chaudhry V."/>
            <person name="Patil P.B."/>
        </authorList>
    </citation>
    <scope>NUCLEOTIDE SEQUENCE [LARGE SCALE GENOMIC DNA]</scope>
    <source>
        <strain evidence="2 3">NS331</strain>
    </source>
</reference>
<feature type="transmembrane region" description="Helical" evidence="1">
    <location>
        <begin position="64"/>
        <end position="83"/>
    </location>
</feature>
<accession>A0A147GQN4</accession>
<feature type="transmembrane region" description="Helical" evidence="1">
    <location>
        <begin position="41"/>
        <end position="58"/>
    </location>
</feature>
<gene>
    <name evidence="2" type="ORF">NS331_16600</name>
</gene>
<protein>
    <submittedName>
        <fullName evidence="2">Uncharacterized protein</fullName>
    </submittedName>
</protein>
<keyword evidence="1" id="KW-1133">Transmembrane helix</keyword>
<dbReference type="RefSeq" id="WP_058643073.1">
    <property type="nucleotide sequence ID" value="NZ_LDSL01000108.1"/>
</dbReference>
<keyword evidence="1" id="KW-0472">Membrane</keyword>
<dbReference type="EMBL" id="LDSL01000108">
    <property type="protein sequence ID" value="KTT17976.1"/>
    <property type="molecule type" value="Genomic_DNA"/>
</dbReference>
<keyword evidence="1" id="KW-0812">Transmembrane</keyword>
<keyword evidence="3" id="KW-1185">Reference proteome</keyword>
<feature type="transmembrane region" description="Helical" evidence="1">
    <location>
        <begin position="6"/>
        <end position="29"/>
    </location>
</feature>
<comment type="caution">
    <text evidence="2">The sequence shown here is derived from an EMBL/GenBank/DDBJ whole genome shotgun (WGS) entry which is preliminary data.</text>
</comment>
<dbReference type="OrthoDB" id="9904369at2"/>
<evidence type="ECO:0000256" key="1">
    <source>
        <dbReference type="SAM" id="Phobius"/>
    </source>
</evidence>